<reference evidence="7 8" key="1">
    <citation type="submission" date="2016-01" db="EMBL/GenBank/DDBJ databases">
        <authorList>
            <person name="Peeters C."/>
        </authorList>
    </citation>
    <scope>NUCLEOTIDE SEQUENCE [LARGE SCALE GENOMIC DNA]</scope>
    <source>
        <strain evidence="7">LMG 29315</strain>
    </source>
</reference>
<feature type="domain" description="Thiamine pyrophosphate enzyme TPP-binding" evidence="5">
    <location>
        <begin position="398"/>
        <end position="544"/>
    </location>
</feature>
<dbReference type="InterPro" id="IPR000399">
    <property type="entry name" value="TPP-bd_CS"/>
</dbReference>
<dbReference type="SUPFAM" id="SSF52518">
    <property type="entry name" value="Thiamin diphosphate-binding fold (THDP-binding)"/>
    <property type="match status" value="2"/>
</dbReference>
<evidence type="ECO:0000259" key="6">
    <source>
        <dbReference type="Pfam" id="PF02776"/>
    </source>
</evidence>
<accession>A0A658QQA2</accession>
<dbReference type="OrthoDB" id="2254214at2"/>
<dbReference type="Gene3D" id="3.40.50.1220">
    <property type="entry name" value="TPP-binding domain"/>
    <property type="match status" value="1"/>
</dbReference>
<feature type="domain" description="Thiamine pyrophosphate enzyme N-terminal TPP-binding" evidence="6">
    <location>
        <begin position="16"/>
        <end position="130"/>
    </location>
</feature>
<comment type="caution">
    <text evidence="7">The sequence shown here is derived from an EMBL/GenBank/DDBJ whole genome shotgun (WGS) entry which is preliminary data.</text>
</comment>
<dbReference type="GO" id="GO:0009099">
    <property type="term" value="P:L-valine biosynthetic process"/>
    <property type="evidence" value="ECO:0007669"/>
    <property type="project" value="TreeGrafter"/>
</dbReference>
<dbReference type="Gene3D" id="3.40.50.970">
    <property type="match status" value="2"/>
</dbReference>
<feature type="domain" description="Thiamine pyrophosphate enzyme central" evidence="4">
    <location>
        <begin position="204"/>
        <end position="339"/>
    </location>
</feature>
<dbReference type="InterPro" id="IPR045229">
    <property type="entry name" value="TPP_enz"/>
</dbReference>
<dbReference type="RefSeq" id="WP_040052843.1">
    <property type="nucleotide sequence ID" value="NZ_FCNV02000001.1"/>
</dbReference>
<dbReference type="CDD" id="cd00568">
    <property type="entry name" value="TPP_enzymes"/>
    <property type="match status" value="1"/>
</dbReference>
<dbReference type="PROSITE" id="PS00187">
    <property type="entry name" value="TPP_ENZYMES"/>
    <property type="match status" value="1"/>
</dbReference>
<dbReference type="InterPro" id="IPR011766">
    <property type="entry name" value="TPP_enzyme_TPP-bd"/>
</dbReference>
<comment type="similarity">
    <text evidence="1 3">Belongs to the TPP enzyme family.</text>
</comment>
<dbReference type="Pfam" id="PF02776">
    <property type="entry name" value="TPP_enzyme_N"/>
    <property type="match status" value="1"/>
</dbReference>
<evidence type="ECO:0000256" key="1">
    <source>
        <dbReference type="ARBA" id="ARBA00007812"/>
    </source>
</evidence>
<evidence type="ECO:0000259" key="4">
    <source>
        <dbReference type="Pfam" id="PF00205"/>
    </source>
</evidence>
<dbReference type="GO" id="GO:0009097">
    <property type="term" value="P:isoleucine biosynthetic process"/>
    <property type="evidence" value="ECO:0007669"/>
    <property type="project" value="TreeGrafter"/>
</dbReference>
<dbReference type="EMBL" id="FCNV02000001">
    <property type="protein sequence ID" value="SAL09623.1"/>
    <property type="molecule type" value="Genomic_DNA"/>
</dbReference>
<dbReference type="Pfam" id="PF00205">
    <property type="entry name" value="TPP_enzyme_M"/>
    <property type="match status" value="1"/>
</dbReference>
<dbReference type="GO" id="GO:0050660">
    <property type="term" value="F:flavin adenine dinucleotide binding"/>
    <property type="evidence" value="ECO:0007669"/>
    <property type="project" value="TreeGrafter"/>
</dbReference>
<proteinExistence type="inferred from homology"/>
<dbReference type="SUPFAM" id="SSF52467">
    <property type="entry name" value="DHS-like NAD/FAD-binding domain"/>
    <property type="match status" value="1"/>
</dbReference>
<dbReference type="GO" id="GO:0030976">
    <property type="term" value="F:thiamine pyrophosphate binding"/>
    <property type="evidence" value="ECO:0007669"/>
    <property type="project" value="InterPro"/>
</dbReference>
<dbReference type="GO" id="GO:0000287">
    <property type="term" value="F:magnesium ion binding"/>
    <property type="evidence" value="ECO:0007669"/>
    <property type="project" value="InterPro"/>
</dbReference>
<dbReference type="PANTHER" id="PTHR18968:SF120">
    <property type="entry name" value="ACETOLACTATE SYNTHASE LARGE SUBUNIT"/>
    <property type="match status" value="1"/>
</dbReference>
<dbReference type="AlphaFoldDB" id="A0A658QQA2"/>
<evidence type="ECO:0000313" key="7">
    <source>
        <dbReference type="EMBL" id="SAL09623.1"/>
    </source>
</evidence>
<gene>
    <name evidence="7" type="ORF">AWB72_00143</name>
</gene>
<evidence type="ECO:0000313" key="8">
    <source>
        <dbReference type="Proteomes" id="UP000198263"/>
    </source>
</evidence>
<dbReference type="InterPro" id="IPR012001">
    <property type="entry name" value="Thiamin_PyroP_enz_TPP-bd_dom"/>
</dbReference>
<name>A0A658QQA2_9BURK</name>
<organism evidence="7 8">
    <name type="scientific">Caballeronia concitans</name>
    <dbReference type="NCBI Taxonomy" id="1777133"/>
    <lineage>
        <taxon>Bacteria</taxon>
        <taxon>Pseudomonadati</taxon>
        <taxon>Pseudomonadota</taxon>
        <taxon>Betaproteobacteria</taxon>
        <taxon>Burkholderiales</taxon>
        <taxon>Burkholderiaceae</taxon>
        <taxon>Caballeronia</taxon>
    </lineage>
</organism>
<protein>
    <submittedName>
        <fullName evidence="7">Thiamine pyrophosphate protein</fullName>
    </submittedName>
</protein>
<dbReference type="PANTHER" id="PTHR18968">
    <property type="entry name" value="THIAMINE PYROPHOSPHATE ENZYMES"/>
    <property type="match status" value="1"/>
</dbReference>
<dbReference type="GO" id="GO:0005948">
    <property type="term" value="C:acetolactate synthase complex"/>
    <property type="evidence" value="ECO:0007669"/>
    <property type="project" value="TreeGrafter"/>
</dbReference>
<evidence type="ECO:0000256" key="2">
    <source>
        <dbReference type="ARBA" id="ARBA00023052"/>
    </source>
</evidence>
<keyword evidence="8" id="KW-1185">Reference proteome</keyword>
<dbReference type="InterPro" id="IPR029061">
    <property type="entry name" value="THDP-binding"/>
</dbReference>
<dbReference type="FunFam" id="3.40.50.970:FF:000007">
    <property type="entry name" value="Acetolactate synthase"/>
    <property type="match status" value="1"/>
</dbReference>
<dbReference type="GO" id="GO:0003984">
    <property type="term" value="F:acetolactate synthase activity"/>
    <property type="evidence" value="ECO:0007669"/>
    <property type="project" value="TreeGrafter"/>
</dbReference>
<dbReference type="NCBIfam" id="NF006052">
    <property type="entry name" value="PRK08199.1"/>
    <property type="match status" value="1"/>
</dbReference>
<dbReference type="InterPro" id="IPR029035">
    <property type="entry name" value="DHS-like_NAD/FAD-binding_dom"/>
</dbReference>
<dbReference type="Pfam" id="PF02775">
    <property type="entry name" value="TPP_enzyme_C"/>
    <property type="match status" value="1"/>
</dbReference>
<sequence length="566" mass="61103">MASDVSPASTASSQTTGARLVVDALVHHGVERVFCVPGESFLAVLDSLHDEIGQIETIVCRHEAGAANMAEAVGKLTGRPGVAIVTRGPGATHASIGVHTAYQDSTPMILLIGQCARDHMDREAFQEIDYRRMFGQMAKWVAQIDDPRRVPEYMSHAFHVATAGRPGPVVLALPEDMLTEACDAVPAAPRYQRVAASPSAAQVERLRDTLANAKQPFVIAGGSGWTQDATHDFARFVERWQLPAGCAFRFQDTLNNEHPNYAGDVGLGINPALAARVRDADVLFVLGPRMGESTTGGYTLLDIPKTKQTLIHVHQGAEELGRVYSADLPIVSGMPEIASMLAALDPPSDIAWAGSAEAAHASYLDWRKPKPMIGDVQLGEIMRALADRLPADAILTNGAGNYATWLHRHYSYRHFRSQVAPTSGAMGYGVPAAIAAKSLYPERTVIAFAGDGCFMMSSHEIATAMQYGLAVIFVVVNNAQYGTIRMHQERHYPHRVHGTGLTNPDFAAYARAFGAHGELVETTDQFMPAFDRAVSSGLPAVIEIRIPQDQSTPGATLEQIRQQGKR</sequence>
<dbReference type="Proteomes" id="UP000198263">
    <property type="component" value="Unassembled WGS sequence"/>
</dbReference>
<dbReference type="InterPro" id="IPR012000">
    <property type="entry name" value="Thiamin_PyroP_enz_cen_dom"/>
</dbReference>
<evidence type="ECO:0000256" key="3">
    <source>
        <dbReference type="RuleBase" id="RU362132"/>
    </source>
</evidence>
<dbReference type="CDD" id="cd07035">
    <property type="entry name" value="TPP_PYR_POX_like"/>
    <property type="match status" value="1"/>
</dbReference>
<evidence type="ECO:0000259" key="5">
    <source>
        <dbReference type="Pfam" id="PF02775"/>
    </source>
</evidence>
<keyword evidence="2 3" id="KW-0786">Thiamine pyrophosphate</keyword>